<protein>
    <submittedName>
        <fullName evidence="7">Membrane-spanning 4-domains subfamily A member 4A-like protein</fullName>
    </submittedName>
</protein>
<evidence type="ECO:0000256" key="4">
    <source>
        <dbReference type="ARBA" id="ARBA00022989"/>
    </source>
</evidence>
<dbReference type="InterPro" id="IPR030417">
    <property type="entry name" value="MS4A"/>
</dbReference>
<dbReference type="InterPro" id="IPR007237">
    <property type="entry name" value="CD20-like"/>
</dbReference>
<feature type="transmembrane region" description="Helical" evidence="6">
    <location>
        <begin position="95"/>
        <end position="115"/>
    </location>
</feature>
<evidence type="ECO:0000256" key="2">
    <source>
        <dbReference type="ARBA" id="ARBA00009565"/>
    </source>
</evidence>
<feature type="transmembrane region" description="Helical" evidence="6">
    <location>
        <begin position="29"/>
        <end position="50"/>
    </location>
</feature>
<keyword evidence="3 6" id="KW-0812">Transmembrane</keyword>
<feature type="transmembrane region" description="Helical" evidence="6">
    <location>
        <begin position="57"/>
        <end position="75"/>
    </location>
</feature>
<dbReference type="PANTHER" id="PTHR23320">
    <property type="entry name" value="MEMBRANE-SPANNING 4-DOMAINS SUBFAMILY A MS4A -RELATED"/>
    <property type="match status" value="1"/>
</dbReference>
<feature type="transmembrane region" description="Helical" evidence="6">
    <location>
        <begin position="141"/>
        <end position="163"/>
    </location>
</feature>
<evidence type="ECO:0000256" key="3">
    <source>
        <dbReference type="ARBA" id="ARBA00022692"/>
    </source>
</evidence>
<accession>A0A498NKL8</accession>
<keyword evidence="5 6" id="KW-0472">Membrane</keyword>
<keyword evidence="4 6" id="KW-1133">Transmembrane helix</keyword>
<dbReference type="EMBL" id="QBIY01011385">
    <property type="protein sequence ID" value="RXN32358.1"/>
    <property type="molecule type" value="Genomic_DNA"/>
</dbReference>
<evidence type="ECO:0000256" key="6">
    <source>
        <dbReference type="SAM" id="Phobius"/>
    </source>
</evidence>
<dbReference type="Proteomes" id="UP000290572">
    <property type="component" value="Unassembled WGS sequence"/>
</dbReference>
<comment type="caution">
    <text evidence="7">The sequence shown here is derived from an EMBL/GenBank/DDBJ whole genome shotgun (WGS) entry which is preliminary data.</text>
</comment>
<evidence type="ECO:0000256" key="5">
    <source>
        <dbReference type="ARBA" id="ARBA00023136"/>
    </source>
</evidence>
<reference evidence="7 8" key="1">
    <citation type="submission" date="2018-03" db="EMBL/GenBank/DDBJ databases">
        <title>Draft genome sequence of Rohu Carp (Labeo rohita).</title>
        <authorList>
            <person name="Das P."/>
            <person name="Kushwaha B."/>
            <person name="Joshi C.G."/>
            <person name="Kumar D."/>
            <person name="Nagpure N.S."/>
            <person name="Sahoo L."/>
            <person name="Das S.P."/>
            <person name="Bit A."/>
            <person name="Patnaik S."/>
            <person name="Meher P.K."/>
            <person name="Jayasankar P."/>
            <person name="Koringa P.G."/>
            <person name="Patel N.V."/>
            <person name="Hinsu A.T."/>
            <person name="Kumar R."/>
            <person name="Pandey M."/>
            <person name="Agarwal S."/>
            <person name="Srivastava S."/>
            <person name="Singh M."/>
            <person name="Iquebal M.A."/>
            <person name="Jaiswal S."/>
            <person name="Angadi U.B."/>
            <person name="Kumar N."/>
            <person name="Raza M."/>
            <person name="Shah T.M."/>
            <person name="Rai A."/>
            <person name="Jena J.K."/>
        </authorList>
    </citation>
    <scope>NUCLEOTIDE SEQUENCE [LARGE SCALE GENOMIC DNA]</scope>
    <source>
        <strain evidence="7">DASCIFA01</strain>
        <tissue evidence="7">Testis</tissue>
    </source>
</reference>
<organism evidence="7 8">
    <name type="scientific">Labeo rohita</name>
    <name type="common">Indian major carp</name>
    <name type="synonym">Cyprinus rohita</name>
    <dbReference type="NCBI Taxonomy" id="84645"/>
    <lineage>
        <taxon>Eukaryota</taxon>
        <taxon>Metazoa</taxon>
        <taxon>Chordata</taxon>
        <taxon>Craniata</taxon>
        <taxon>Vertebrata</taxon>
        <taxon>Euteleostomi</taxon>
        <taxon>Actinopterygii</taxon>
        <taxon>Neopterygii</taxon>
        <taxon>Teleostei</taxon>
        <taxon>Ostariophysi</taxon>
        <taxon>Cypriniformes</taxon>
        <taxon>Cyprinidae</taxon>
        <taxon>Labeoninae</taxon>
        <taxon>Labeonini</taxon>
        <taxon>Labeo</taxon>
    </lineage>
</organism>
<dbReference type="GO" id="GO:0016020">
    <property type="term" value="C:membrane"/>
    <property type="evidence" value="ECO:0007669"/>
    <property type="project" value="UniProtKB-SubCell"/>
</dbReference>
<feature type="transmembrane region" description="Helical" evidence="6">
    <location>
        <begin position="183"/>
        <end position="202"/>
    </location>
</feature>
<sequence>MHILYVSPLQTLLPNSSTVENLPSEVKTVQIMIGVLTLLFGIVSTAYAELLFVYSGISYWGSIIYIIAGALSIAAENKINSPSRLCLVDASLRMNIFSTITAGIAIILLSLDLVIGPSQYFHYYYDTDPSELQRAHETVQIMIGVLTLLIGIVSTVYAELVFVHSGLPYWGSLIVNASLGMNIFSTITAGIAIILLSVDLVIGIDRYFSYYYHTDSSELKRAYEGNQRCIVGIRCA</sequence>
<dbReference type="STRING" id="84645.A0A498NKL8"/>
<dbReference type="PANTHER" id="PTHR23320:SF128">
    <property type="entry name" value="MEMBRANE-SPANNING 4-DOMAINS SUBFAMILY A MEMBER 4A"/>
    <property type="match status" value="1"/>
</dbReference>
<evidence type="ECO:0000256" key="1">
    <source>
        <dbReference type="ARBA" id="ARBA00004141"/>
    </source>
</evidence>
<gene>
    <name evidence="7" type="ORF">ROHU_016258</name>
</gene>
<dbReference type="AlphaFoldDB" id="A0A498NKL8"/>
<keyword evidence="8" id="KW-1185">Reference proteome</keyword>
<evidence type="ECO:0000313" key="8">
    <source>
        <dbReference type="Proteomes" id="UP000290572"/>
    </source>
</evidence>
<dbReference type="Pfam" id="PF04103">
    <property type="entry name" value="CD20"/>
    <property type="match status" value="1"/>
</dbReference>
<proteinExistence type="inferred from homology"/>
<comment type="subcellular location">
    <subcellularLocation>
        <location evidence="1">Membrane</location>
        <topology evidence="1">Multi-pass membrane protein</topology>
    </subcellularLocation>
</comment>
<name>A0A498NKL8_LABRO</name>
<evidence type="ECO:0000313" key="7">
    <source>
        <dbReference type="EMBL" id="RXN32358.1"/>
    </source>
</evidence>
<comment type="similarity">
    <text evidence="2">Belongs to the MS4A family.</text>
</comment>